<dbReference type="AlphaFoldDB" id="A0A7J6CJW1"/>
<name>A0A7J6CJW1_9TELE</name>
<organism evidence="1 2">
    <name type="scientific">Onychostoma macrolepis</name>
    <dbReference type="NCBI Taxonomy" id="369639"/>
    <lineage>
        <taxon>Eukaryota</taxon>
        <taxon>Metazoa</taxon>
        <taxon>Chordata</taxon>
        <taxon>Craniata</taxon>
        <taxon>Vertebrata</taxon>
        <taxon>Euteleostomi</taxon>
        <taxon>Actinopterygii</taxon>
        <taxon>Neopterygii</taxon>
        <taxon>Teleostei</taxon>
        <taxon>Ostariophysi</taxon>
        <taxon>Cypriniformes</taxon>
        <taxon>Cyprinidae</taxon>
        <taxon>Acrossocheilinae</taxon>
        <taxon>Onychostoma</taxon>
    </lineage>
</organism>
<comment type="caution">
    <text evidence="1">The sequence shown here is derived from an EMBL/GenBank/DDBJ whole genome shotgun (WGS) entry which is preliminary data.</text>
</comment>
<keyword evidence="2" id="KW-1185">Reference proteome</keyword>
<dbReference type="EMBL" id="JAAMOB010000011">
    <property type="protein sequence ID" value="KAF4107414.1"/>
    <property type="molecule type" value="Genomic_DNA"/>
</dbReference>
<evidence type="ECO:0000313" key="2">
    <source>
        <dbReference type="Proteomes" id="UP000579812"/>
    </source>
</evidence>
<accession>A0A7J6CJW1</accession>
<evidence type="ECO:0000313" key="1">
    <source>
        <dbReference type="EMBL" id="KAF4107414.1"/>
    </source>
</evidence>
<sequence>MLWAVVCRGRRKTDAYGAEARVQETDIEDHVTAGMDVGILIIPDGDDAFDYVVLEEQIALRDAIDLPHAAALLVGQIFALNIDYPKKLRYTFEVIQKIFIDLGGDQCSVKVHGLKNRLLRKTA</sequence>
<protein>
    <submittedName>
        <fullName evidence="1">Uncharacterized protein</fullName>
    </submittedName>
</protein>
<proteinExistence type="predicted"/>
<dbReference type="Proteomes" id="UP000579812">
    <property type="component" value="Unassembled WGS sequence"/>
</dbReference>
<reference evidence="1 2" key="1">
    <citation type="submission" date="2020-04" db="EMBL/GenBank/DDBJ databases">
        <title>Chromosome-level genome assembly of a cyprinid fish Onychostoma macrolepis by integration of Nanopore Sequencing, Bionano and Hi-C technology.</title>
        <authorList>
            <person name="Wang D."/>
        </authorList>
    </citation>
    <scope>NUCLEOTIDE SEQUENCE [LARGE SCALE GENOMIC DNA]</scope>
    <source>
        <strain evidence="1">SWU-2019</strain>
        <tissue evidence="1">Muscle</tissue>
    </source>
</reference>
<gene>
    <name evidence="1" type="ORF">G5714_011778</name>
</gene>